<reference evidence="2 3" key="1">
    <citation type="submission" date="2018-05" db="EMBL/GenBank/DDBJ databases">
        <title>Description of Sphingomonas pokkalii sp nov, isolated from the rhizosphere of saline tolerant pokkali rice and its draft genome analysis.</title>
        <authorList>
            <person name="Menon R."/>
            <person name="Kumari S."/>
            <person name="Rameshkumar N."/>
        </authorList>
    </citation>
    <scope>NUCLEOTIDE SEQUENCE [LARGE SCALE GENOMIC DNA]</scope>
    <source>
        <strain evidence="2 3">L3B27</strain>
    </source>
</reference>
<evidence type="ECO:0000256" key="1">
    <source>
        <dbReference type="SAM" id="MobiDB-lite"/>
    </source>
</evidence>
<sequence length="264" mass="29214">MALHRNAQTLLESVAVVNPFADDLTFLDDKTRTRRDHMKYLTLIRSIALLHQHQRPTHEVQHRGRVVRYIEVEAGDIALANRIASEVLGRTLDELPPQTRRLLDMVHAWAVEECARAAIRWADLRFTRRQIRALTGWGDTQLKVHLSRLAELEYVLIHRVKAGQGYEYELLYAGEGAEGQRFLMGLSDPGARAYDGDRSGRAAQRSGPGRPLVGVQSAGGRSSPKHATPACLPISGDVPPDLPETHLTPLNGSGQSYARGVALA</sequence>
<name>A0A2U0SCD3_9SPHN</name>
<keyword evidence="3" id="KW-1185">Reference proteome</keyword>
<dbReference type="AlphaFoldDB" id="A0A2U0SCD3"/>
<comment type="caution">
    <text evidence="2">The sequence shown here is derived from an EMBL/GenBank/DDBJ whole genome shotgun (WGS) entry which is preliminary data.</text>
</comment>
<organism evidence="2 3">
    <name type="scientific">Sphingomonas pokkalii</name>
    <dbReference type="NCBI Taxonomy" id="2175090"/>
    <lineage>
        <taxon>Bacteria</taxon>
        <taxon>Pseudomonadati</taxon>
        <taxon>Pseudomonadota</taxon>
        <taxon>Alphaproteobacteria</taxon>
        <taxon>Sphingomonadales</taxon>
        <taxon>Sphingomonadaceae</taxon>
        <taxon>Sphingomonas</taxon>
    </lineage>
</organism>
<dbReference type="OrthoDB" id="7465087at2"/>
<accession>A0A2U0SCD3</accession>
<dbReference type="RefSeq" id="WP_116468461.1">
    <property type="nucleotide sequence ID" value="NZ_QENQ01000001.1"/>
</dbReference>
<feature type="region of interest" description="Disordered" evidence="1">
    <location>
        <begin position="193"/>
        <end position="255"/>
    </location>
</feature>
<dbReference type="EMBL" id="QENQ01000001">
    <property type="protein sequence ID" value="PVX29019.1"/>
    <property type="molecule type" value="Genomic_DNA"/>
</dbReference>
<evidence type="ECO:0008006" key="4">
    <source>
        <dbReference type="Google" id="ProtNLM"/>
    </source>
</evidence>
<proteinExistence type="predicted"/>
<protein>
    <recommendedName>
        <fullName evidence="4">DNA primase</fullName>
    </recommendedName>
</protein>
<evidence type="ECO:0000313" key="3">
    <source>
        <dbReference type="Proteomes" id="UP000245890"/>
    </source>
</evidence>
<dbReference type="Proteomes" id="UP000245890">
    <property type="component" value="Unassembled WGS sequence"/>
</dbReference>
<gene>
    <name evidence="2" type="ORF">DD559_06450</name>
</gene>
<evidence type="ECO:0000313" key="2">
    <source>
        <dbReference type="EMBL" id="PVX29019.1"/>
    </source>
</evidence>